<dbReference type="InterPro" id="IPR028082">
    <property type="entry name" value="Peripla_BP_I"/>
</dbReference>
<dbReference type="PRINTS" id="PR00177">
    <property type="entry name" value="NMDARECEPTOR"/>
</dbReference>
<proteinExistence type="inferred from homology"/>
<keyword evidence="23" id="KW-1185">Reference proteome</keyword>
<feature type="transmembrane region" description="Helical" evidence="18">
    <location>
        <begin position="625"/>
        <end position="645"/>
    </location>
</feature>
<dbReference type="InterPro" id="IPR001320">
    <property type="entry name" value="Iontro_rcpt_C"/>
</dbReference>
<dbReference type="SUPFAM" id="SSF53850">
    <property type="entry name" value="Periplasmic binding protein-like II"/>
    <property type="match status" value="1"/>
</dbReference>
<evidence type="ECO:0000256" key="6">
    <source>
        <dbReference type="ARBA" id="ARBA00023018"/>
    </source>
</evidence>
<evidence type="ECO:0000256" key="14">
    <source>
        <dbReference type="ARBA" id="ARBA00034104"/>
    </source>
</evidence>
<feature type="site" description="Interaction with the cone snail toxin Con-ikot-ikot" evidence="16">
    <location>
        <position position="681"/>
    </location>
</feature>
<dbReference type="InterPro" id="IPR015683">
    <property type="entry name" value="Ionotropic_Glu_rcpt"/>
</dbReference>
<comment type="similarity">
    <text evidence="1">Belongs to the glutamate-gated ion channel (TC 1.A.10.1) family.</text>
</comment>
<dbReference type="Pfam" id="PF01094">
    <property type="entry name" value="ANF_receptor"/>
    <property type="match status" value="1"/>
</dbReference>
<name>A0A834M744_RHYFE</name>
<feature type="site" description="Interaction with the cone snail toxin Con-ikot-ikot" evidence="16">
    <location>
        <position position="769"/>
    </location>
</feature>
<evidence type="ECO:0000256" key="18">
    <source>
        <dbReference type="SAM" id="Phobius"/>
    </source>
</evidence>
<protein>
    <submittedName>
        <fullName evidence="22">Uncharacterized protein</fullName>
    </submittedName>
</protein>
<evidence type="ECO:0000313" key="23">
    <source>
        <dbReference type="Proteomes" id="UP000625711"/>
    </source>
</evidence>
<dbReference type="PANTHER" id="PTHR18966">
    <property type="entry name" value="IONOTROPIC GLUTAMATE RECEPTOR"/>
    <property type="match status" value="1"/>
</dbReference>
<dbReference type="GO" id="GO:0015276">
    <property type="term" value="F:ligand-gated monoatomic ion channel activity"/>
    <property type="evidence" value="ECO:0007669"/>
    <property type="project" value="InterPro"/>
</dbReference>
<accession>A0A834M744</accession>
<feature type="transmembrane region" description="Helical" evidence="18">
    <location>
        <begin position="548"/>
        <end position="567"/>
    </location>
</feature>
<evidence type="ECO:0000256" key="15">
    <source>
        <dbReference type="PIRSR" id="PIRSR601508-1"/>
    </source>
</evidence>
<reference evidence="22" key="1">
    <citation type="submission" date="2020-08" db="EMBL/GenBank/DDBJ databases">
        <title>Genome sequencing and assembly of the red palm weevil Rhynchophorus ferrugineus.</title>
        <authorList>
            <person name="Dias G.B."/>
            <person name="Bergman C.M."/>
            <person name="Manee M."/>
        </authorList>
    </citation>
    <scope>NUCLEOTIDE SEQUENCE</scope>
    <source>
        <strain evidence="22">AA-2017</strain>
        <tissue evidence="22">Whole larva</tissue>
    </source>
</reference>
<gene>
    <name evidence="22" type="ORF">GWI33_012907</name>
</gene>
<dbReference type="AlphaFoldDB" id="A0A834M744"/>
<evidence type="ECO:0000256" key="10">
    <source>
        <dbReference type="ARBA" id="ARBA00023180"/>
    </source>
</evidence>
<keyword evidence="4 18" id="KW-0812">Transmembrane</keyword>
<evidence type="ECO:0000313" key="22">
    <source>
        <dbReference type="EMBL" id="KAF7274436.1"/>
    </source>
</evidence>
<keyword evidence="3" id="KW-1003">Cell membrane</keyword>
<feature type="binding site" evidence="15">
    <location>
        <position position="509"/>
    </location>
    <ligand>
        <name>L-glutamate</name>
        <dbReference type="ChEBI" id="CHEBI:29985"/>
    </ligand>
</feature>
<evidence type="ECO:0000256" key="12">
    <source>
        <dbReference type="ARBA" id="ARBA00023286"/>
    </source>
</evidence>
<dbReference type="SUPFAM" id="SSF53822">
    <property type="entry name" value="Periplasmic binding protein-like I"/>
    <property type="match status" value="1"/>
</dbReference>
<dbReference type="SMART" id="SM00918">
    <property type="entry name" value="Lig_chan-Glu_bd"/>
    <property type="match status" value="1"/>
</dbReference>
<keyword evidence="12" id="KW-1071">Ligand-gated ion channel</keyword>
<evidence type="ECO:0000256" key="11">
    <source>
        <dbReference type="ARBA" id="ARBA00023257"/>
    </source>
</evidence>
<evidence type="ECO:0000256" key="7">
    <source>
        <dbReference type="ARBA" id="ARBA00023065"/>
    </source>
</evidence>
<evidence type="ECO:0000259" key="21">
    <source>
        <dbReference type="SMART" id="SM00918"/>
    </source>
</evidence>
<sequence length="880" mass="100066">MIHRQIIKCVLFILLVSLLDVIAENSIYRIGGLFSDSMHQAAFRVLVNKVNNRYSNSPIEFIAEPYNTSYYNSLDARKGVCALMERGVIGVFGPSSPYTSKYIQAICDEKEIPQIEIHFDAKVDRNKCVINLHPHPEQIFQFFNYLIAYLGWDKVIILFEDNESLLRISPLLELNMELGIDLVFTQLDKDSAGSYRTVLNALKKSPYKNILLDCSIDVLEEVLTQAQQVGLMTDEYNFIITNLDISVIDLEPFQYGGVNITGARIFDPTSEDVKQLTKEILDTMRIPNEEKENRYLKLTTALLVDGIHLFYDVIHGMPDIQSDILLESLDCRDSDSWMYGYTIVNQIKGRDYDGIITGKIKFDGEGFRRDFKMDIVELTENGLTKVGEWNTTSKTMNILRQYTGNTEQSSEIGLFNRTFKVITCLTDPYVMIKQIPEQLVGNDRYEGFGVDVIDELSLLLGFNYTILEQKDGIIGNFNRSTNEWNGMVREIIDGNADLAITDLTITSERENAVDFTMPFMNLGISILYRKPKPVPPSLFMFTSPFSTGVWIMLGVAYLLVSISIFIMGRLSPSEWTSPFPCIEEPEYLINQFSIRNSLWFTIGGLLQQGSELAPTSISIRTVSGFWWFFVLIMVASYTANLAAFLTVETLVTPFKNIEELARQTEIQYGAKRQGATENFFRDSNLSSYRNIWNHLKEHPEYMTKDNEEGVKRVESENYAYFMESTTIEYIVQRHCSLAQVGGLLDDKGYGIAMKKESPYRNDLSTAVIKLQETGKLTQLKIKWWKEKRGGSTCSVSSETSEAEALGLKNVGGVFLVLFVGAFLGLVGSFTEMAAHVYAKCKVRKLSFKKELRKELGITFKFKTNMKQLSMESLSENNKDC</sequence>
<feature type="disulfide bond" evidence="17">
    <location>
        <begin position="81"/>
        <end position="331"/>
    </location>
</feature>
<feature type="transmembrane region" description="Helical" evidence="18">
    <location>
        <begin position="813"/>
        <end position="838"/>
    </location>
</feature>
<dbReference type="Gene3D" id="3.40.190.10">
    <property type="entry name" value="Periplasmic binding protein-like II"/>
    <property type="match status" value="2"/>
</dbReference>
<evidence type="ECO:0000256" key="19">
    <source>
        <dbReference type="SAM" id="SignalP"/>
    </source>
</evidence>
<dbReference type="EMBL" id="JAACXV010012821">
    <property type="protein sequence ID" value="KAF7274436.1"/>
    <property type="molecule type" value="Genomic_DNA"/>
</dbReference>
<feature type="binding site" evidence="15">
    <location>
        <position position="504"/>
    </location>
    <ligand>
        <name>L-glutamate</name>
        <dbReference type="ChEBI" id="CHEBI:29985"/>
    </ligand>
</feature>
<evidence type="ECO:0000259" key="20">
    <source>
        <dbReference type="SMART" id="SM00079"/>
    </source>
</evidence>
<dbReference type="SMART" id="SM00079">
    <property type="entry name" value="PBPe"/>
    <property type="match status" value="1"/>
</dbReference>
<keyword evidence="7" id="KW-0406">Ion transport</keyword>
<keyword evidence="2" id="KW-0813">Transport</keyword>
<feature type="binding site" evidence="15">
    <location>
        <position position="676"/>
    </location>
    <ligand>
        <name>L-glutamate</name>
        <dbReference type="ChEBI" id="CHEBI:29985"/>
    </ligand>
</feature>
<dbReference type="InterPro" id="IPR001508">
    <property type="entry name" value="Iono_Glu_rcpt_met"/>
</dbReference>
<dbReference type="Pfam" id="PF10613">
    <property type="entry name" value="Lig_chan-Glu_bd"/>
    <property type="match status" value="1"/>
</dbReference>
<keyword evidence="9" id="KW-0675">Receptor</keyword>
<dbReference type="InterPro" id="IPR001828">
    <property type="entry name" value="ANF_lig-bd_rcpt"/>
</dbReference>
<dbReference type="InterPro" id="IPR019594">
    <property type="entry name" value="Glu/Gly-bd"/>
</dbReference>
<evidence type="ECO:0000256" key="9">
    <source>
        <dbReference type="ARBA" id="ARBA00023170"/>
    </source>
</evidence>
<comment type="caution">
    <text evidence="22">The sequence shown here is derived from an EMBL/GenBank/DDBJ whole genome shotgun (WGS) entry which is preliminary data.</text>
</comment>
<evidence type="ECO:0000256" key="3">
    <source>
        <dbReference type="ARBA" id="ARBA00022475"/>
    </source>
</evidence>
<dbReference type="FunFam" id="3.40.190.10:FF:000178">
    <property type="entry name" value="Glutamate receptor subunit"/>
    <property type="match status" value="1"/>
</dbReference>
<evidence type="ECO:0000256" key="5">
    <source>
        <dbReference type="ARBA" id="ARBA00022989"/>
    </source>
</evidence>
<dbReference type="OrthoDB" id="5984008at2759"/>
<keyword evidence="10" id="KW-0325">Glycoprotein</keyword>
<evidence type="ECO:0000256" key="17">
    <source>
        <dbReference type="PIRSR" id="PIRSR601508-3"/>
    </source>
</evidence>
<evidence type="ECO:0000256" key="1">
    <source>
        <dbReference type="ARBA" id="ARBA00008685"/>
    </source>
</evidence>
<evidence type="ECO:0000256" key="13">
    <source>
        <dbReference type="ARBA" id="ARBA00023303"/>
    </source>
</evidence>
<dbReference type="Proteomes" id="UP000625711">
    <property type="component" value="Unassembled WGS sequence"/>
</dbReference>
<organism evidence="22 23">
    <name type="scientific">Rhynchophorus ferrugineus</name>
    <name type="common">Red palm weevil</name>
    <name type="synonym">Curculio ferrugineus</name>
    <dbReference type="NCBI Taxonomy" id="354439"/>
    <lineage>
        <taxon>Eukaryota</taxon>
        <taxon>Metazoa</taxon>
        <taxon>Ecdysozoa</taxon>
        <taxon>Arthropoda</taxon>
        <taxon>Hexapoda</taxon>
        <taxon>Insecta</taxon>
        <taxon>Pterygota</taxon>
        <taxon>Neoptera</taxon>
        <taxon>Endopterygota</taxon>
        <taxon>Coleoptera</taxon>
        <taxon>Polyphaga</taxon>
        <taxon>Cucujiformia</taxon>
        <taxon>Curculionidae</taxon>
        <taxon>Dryophthorinae</taxon>
        <taxon>Rhynchophorus</taxon>
    </lineage>
</organism>
<evidence type="ECO:0000256" key="2">
    <source>
        <dbReference type="ARBA" id="ARBA00022448"/>
    </source>
</evidence>
<dbReference type="FunFam" id="3.40.190.10:FF:000061">
    <property type="entry name" value="Glutamate receptor, ionotropic kainate"/>
    <property type="match status" value="1"/>
</dbReference>
<evidence type="ECO:0000256" key="8">
    <source>
        <dbReference type="ARBA" id="ARBA00023136"/>
    </source>
</evidence>
<keyword evidence="19" id="KW-0732">Signal</keyword>
<dbReference type="Gene3D" id="3.40.50.2300">
    <property type="match status" value="2"/>
</dbReference>
<dbReference type="GO" id="GO:0045211">
    <property type="term" value="C:postsynaptic membrane"/>
    <property type="evidence" value="ECO:0007669"/>
    <property type="project" value="UniProtKB-SubCell"/>
</dbReference>
<comment type="subcellular location">
    <subcellularLocation>
        <location evidence="14">Postsynaptic cell membrane</location>
        <topology evidence="14">Multi-pass membrane protein</topology>
    </subcellularLocation>
</comment>
<keyword evidence="17" id="KW-1015">Disulfide bond</keyword>
<keyword evidence="13" id="KW-0407">Ion channel</keyword>
<feature type="binding site" evidence="15">
    <location>
        <position position="723"/>
    </location>
    <ligand>
        <name>L-glutamate</name>
        <dbReference type="ChEBI" id="CHEBI:29985"/>
    </ligand>
</feature>
<feature type="chain" id="PRO_5032640086" evidence="19">
    <location>
        <begin position="24"/>
        <end position="880"/>
    </location>
</feature>
<evidence type="ECO:0000256" key="4">
    <source>
        <dbReference type="ARBA" id="ARBA00022692"/>
    </source>
</evidence>
<keyword evidence="8 18" id="KW-0472">Membrane</keyword>
<feature type="domain" description="Ionotropic glutamate receptor L-glutamate and glycine-binding" evidence="21">
    <location>
        <begin position="428"/>
        <end position="493"/>
    </location>
</feature>
<keyword evidence="5 18" id="KW-1133">Transmembrane helix</keyword>
<feature type="domain" description="Ionotropic glutamate receptor C-terminal" evidence="20">
    <location>
        <begin position="418"/>
        <end position="786"/>
    </location>
</feature>
<dbReference type="CDD" id="cd06382">
    <property type="entry name" value="PBP1_iGluR_Kainate"/>
    <property type="match status" value="1"/>
</dbReference>
<feature type="signal peptide" evidence="19">
    <location>
        <begin position="1"/>
        <end position="23"/>
    </location>
</feature>
<keyword evidence="6" id="KW-0770">Synapse</keyword>
<feature type="disulfide bond" evidence="17">
    <location>
        <begin position="735"/>
        <end position="793"/>
    </location>
</feature>
<evidence type="ECO:0000256" key="16">
    <source>
        <dbReference type="PIRSR" id="PIRSR601508-2"/>
    </source>
</evidence>
<dbReference type="GO" id="GO:0038023">
    <property type="term" value="F:signaling receptor activity"/>
    <property type="evidence" value="ECO:0007669"/>
    <property type="project" value="InterPro"/>
</dbReference>
<dbReference type="FunFam" id="1.10.287.70:FF:000010">
    <property type="entry name" value="Putative glutamate receptor ionotropic kainate 1"/>
    <property type="match status" value="1"/>
</dbReference>
<keyword evidence="11" id="KW-0628">Postsynaptic cell membrane</keyword>
<dbReference type="Pfam" id="PF00060">
    <property type="entry name" value="Lig_chan"/>
    <property type="match status" value="1"/>
</dbReference>
<dbReference type="Gene3D" id="1.10.287.70">
    <property type="match status" value="1"/>
</dbReference>